<organism evidence="1 2">
    <name type="scientific">Dawidia soli</name>
    <dbReference type="NCBI Taxonomy" id="2782352"/>
    <lineage>
        <taxon>Bacteria</taxon>
        <taxon>Pseudomonadati</taxon>
        <taxon>Bacteroidota</taxon>
        <taxon>Cytophagia</taxon>
        <taxon>Cytophagales</taxon>
        <taxon>Chryseotaleaceae</taxon>
        <taxon>Dawidia</taxon>
    </lineage>
</organism>
<evidence type="ECO:0000313" key="1">
    <source>
        <dbReference type="EMBL" id="MBT1689427.1"/>
    </source>
</evidence>
<dbReference type="EMBL" id="JAHESC010000041">
    <property type="protein sequence ID" value="MBT1689427.1"/>
    <property type="molecule type" value="Genomic_DNA"/>
</dbReference>
<keyword evidence="2" id="KW-1185">Reference proteome</keyword>
<name>A0AAP2DHF0_9BACT</name>
<dbReference type="Proteomes" id="UP001319180">
    <property type="component" value="Unassembled WGS sequence"/>
</dbReference>
<evidence type="ECO:0000313" key="2">
    <source>
        <dbReference type="Proteomes" id="UP001319180"/>
    </source>
</evidence>
<dbReference type="RefSeq" id="WP_254092650.1">
    <property type="nucleotide sequence ID" value="NZ_JAHESC010000041.1"/>
</dbReference>
<gene>
    <name evidence="1" type="ORF">KK078_22875</name>
</gene>
<accession>A0AAP2DHF0</accession>
<protein>
    <submittedName>
        <fullName evidence="1">Uncharacterized protein</fullName>
    </submittedName>
</protein>
<dbReference type="AlphaFoldDB" id="A0AAP2DHF0"/>
<proteinExistence type="predicted"/>
<comment type="caution">
    <text evidence="1">The sequence shown here is derived from an EMBL/GenBank/DDBJ whole genome shotgun (WGS) entry which is preliminary data.</text>
</comment>
<sequence>MKTTILIALTFVHLSCCAQQLRKDAKYWFPEKYVEASLKGDTSNIDNLLIPVNGFITSGNDILIQTYASEPNPIRYEKINARKRRLKNVYYFINLQYFPPDSVNLYKRSEFVVSEESDRLLLEIKSEGRLRKIYYVSSAGDYKFTNLYNDQKYLQQKAAQK</sequence>
<reference evidence="1 2" key="1">
    <citation type="submission" date="2021-05" db="EMBL/GenBank/DDBJ databases">
        <title>A Polyphasic approach of four new species of the genus Ohtaekwangia: Ohtaekwangia histidinii sp. nov., Ohtaekwangia cretensis sp. nov., Ohtaekwangia indiensis sp. nov., Ohtaekwangia reichenbachii sp. nov. from diverse environment.</title>
        <authorList>
            <person name="Octaviana S."/>
        </authorList>
    </citation>
    <scope>NUCLEOTIDE SEQUENCE [LARGE SCALE GENOMIC DNA]</scope>
    <source>
        <strain evidence="1 2">PWU37</strain>
    </source>
</reference>